<evidence type="ECO:0000313" key="2">
    <source>
        <dbReference type="Proteomes" id="UP001331761"/>
    </source>
</evidence>
<dbReference type="AlphaFoldDB" id="A0AAN8IQ56"/>
<evidence type="ECO:0000313" key="1">
    <source>
        <dbReference type="EMBL" id="KAK5982724.1"/>
    </source>
</evidence>
<comment type="caution">
    <text evidence="1">The sequence shown here is derived from an EMBL/GenBank/DDBJ whole genome shotgun (WGS) entry which is preliminary data.</text>
</comment>
<organism evidence="1 2">
    <name type="scientific">Trichostrongylus colubriformis</name>
    <name type="common">Black scour worm</name>
    <dbReference type="NCBI Taxonomy" id="6319"/>
    <lineage>
        <taxon>Eukaryota</taxon>
        <taxon>Metazoa</taxon>
        <taxon>Ecdysozoa</taxon>
        <taxon>Nematoda</taxon>
        <taxon>Chromadorea</taxon>
        <taxon>Rhabditida</taxon>
        <taxon>Rhabditina</taxon>
        <taxon>Rhabditomorpha</taxon>
        <taxon>Strongyloidea</taxon>
        <taxon>Trichostrongylidae</taxon>
        <taxon>Trichostrongylus</taxon>
    </lineage>
</organism>
<sequence length="25" mass="3003">MFSRSQNLFGAPRPIFQSSHYKEFK</sequence>
<accession>A0AAN8IQ56</accession>
<reference evidence="1 2" key="1">
    <citation type="submission" date="2019-10" db="EMBL/GenBank/DDBJ databases">
        <title>Assembly and Annotation for the nematode Trichostrongylus colubriformis.</title>
        <authorList>
            <person name="Martin J."/>
        </authorList>
    </citation>
    <scope>NUCLEOTIDE SEQUENCE [LARGE SCALE GENOMIC DNA]</scope>
    <source>
        <strain evidence="1">G859</strain>
        <tissue evidence="1">Whole worm</tissue>
    </source>
</reference>
<keyword evidence="2" id="KW-1185">Reference proteome</keyword>
<protein>
    <submittedName>
        <fullName evidence="1">Uncharacterized protein</fullName>
    </submittedName>
</protein>
<dbReference type="EMBL" id="WIXE01004795">
    <property type="protein sequence ID" value="KAK5982724.1"/>
    <property type="molecule type" value="Genomic_DNA"/>
</dbReference>
<dbReference type="Proteomes" id="UP001331761">
    <property type="component" value="Unassembled WGS sequence"/>
</dbReference>
<gene>
    <name evidence="1" type="ORF">GCK32_022652</name>
</gene>
<proteinExistence type="predicted"/>
<name>A0AAN8IQ56_TRICO</name>